<sequence length="495" mass="54549">MSDEQAETIAFLSSLLGAPKIVTTHISTVLLGRDRVFKLKRPVRLPYLDFSTPALRREMCAREVALNRAFSPALYLGMRRITRESDGTLALDGEGAFLDAVVEMRRFPDDALFDRMARKGRLTKEMIETLARRIAKAHDAAIADHARGGAASMRQIIDSMEASLRAAAPAPRDEIEAHLDNLRGALATNAALIDARRAQGKVRPCHGDLNLRNICLFEGAPTPFDCLEFSDDISTIDVLYDLAFLLMDLWRVGLRDFSNLALNRYLDARAQSEEDGLPLLPFFMSLRATIRAHVEASQGNGEIARGFFDLSRDLLQPAQGAIVAIGGFSGSGKSSVAAALAPRLTPAPGARIFNSDRLRKRLFGIEATERLPLEAYKSEVSAKVYAEMFASAKRVAKIGWPVVVDAVFDRPQDRAAIESAAREAGVPFRGVWLDVDLAQRLARVDTRVNDVSDATRAVLQAQMAKDTGKILWLRVDGGRERRRIVDEIVLLTKRG</sequence>
<organism evidence="2 3">
    <name type="scientific">Methylocystis iwaonis</name>
    <dbReference type="NCBI Taxonomy" id="2885079"/>
    <lineage>
        <taxon>Bacteria</taxon>
        <taxon>Pseudomonadati</taxon>
        <taxon>Pseudomonadota</taxon>
        <taxon>Alphaproteobacteria</taxon>
        <taxon>Hyphomicrobiales</taxon>
        <taxon>Methylocystaceae</taxon>
        <taxon>Methylocystis</taxon>
    </lineage>
</organism>
<dbReference type="Gene3D" id="3.40.50.300">
    <property type="entry name" value="P-loop containing nucleotide triphosphate hydrolases"/>
    <property type="match status" value="1"/>
</dbReference>
<accession>A0ABN6VJM0</accession>
<dbReference type="InterPro" id="IPR027417">
    <property type="entry name" value="P-loop_NTPase"/>
</dbReference>
<dbReference type="Gene3D" id="3.90.1200.10">
    <property type="match status" value="1"/>
</dbReference>
<dbReference type="EMBL" id="AP027142">
    <property type="protein sequence ID" value="BDV35878.1"/>
    <property type="molecule type" value="Genomic_DNA"/>
</dbReference>
<reference evidence="2 3" key="1">
    <citation type="journal article" date="2023" name="Int. J. Syst. Evol. Microbiol.">
        <title>Methylocystis iwaonis sp. nov., a type II methane-oxidizing bacterium from surface soil of a rice paddy field in Japan, and emended description of the genus Methylocystis (ex Whittenbury et al. 1970) Bowman et al. 1993.</title>
        <authorList>
            <person name="Kaise H."/>
            <person name="Sawadogo J.B."/>
            <person name="Alam M.S."/>
            <person name="Ueno C."/>
            <person name="Dianou D."/>
            <person name="Shinjo R."/>
            <person name="Asakawa S."/>
        </authorList>
    </citation>
    <scope>NUCLEOTIDE SEQUENCE [LARGE SCALE GENOMIC DNA]</scope>
    <source>
        <strain evidence="2 3">SS37A-Re</strain>
    </source>
</reference>
<dbReference type="Proteomes" id="UP001317629">
    <property type="component" value="Chromosome"/>
</dbReference>
<dbReference type="PANTHER" id="PTHR43883">
    <property type="entry name" value="SLR0207 PROTEIN"/>
    <property type="match status" value="1"/>
</dbReference>
<dbReference type="PANTHER" id="PTHR43883:SF1">
    <property type="entry name" value="GLUCONOKINASE"/>
    <property type="match status" value="1"/>
</dbReference>
<name>A0ABN6VJM0_9HYPH</name>
<evidence type="ECO:0000313" key="3">
    <source>
        <dbReference type="Proteomes" id="UP001317629"/>
    </source>
</evidence>
<evidence type="ECO:0000259" key="1">
    <source>
        <dbReference type="Pfam" id="PF01636"/>
    </source>
</evidence>
<dbReference type="Pfam" id="PF13671">
    <property type="entry name" value="AAA_33"/>
    <property type="match status" value="1"/>
</dbReference>
<evidence type="ECO:0000313" key="2">
    <source>
        <dbReference type="EMBL" id="BDV35878.1"/>
    </source>
</evidence>
<feature type="domain" description="Aminoglycoside phosphotransferase" evidence="1">
    <location>
        <begin position="121"/>
        <end position="266"/>
    </location>
</feature>
<keyword evidence="3" id="KW-1185">Reference proteome</keyword>
<dbReference type="InterPro" id="IPR011009">
    <property type="entry name" value="Kinase-like_dom_sf"/>
</dbReference>
<dbReference type="Pfam" id="PF01636">
    <property type="entry name" value="APH"/>
    <property type="match status" value="1"/>
</dbReference>
<dbReference type="SUPFAM" id="SSF52540">
    <property type="entry name" value="P-loop containing nucleoside triphosphate hydrolases"/>
    <property type="match status" value="1"/>
</dbReference>
<protein>
    <recommendedName>
        <fullName evidence="1">Aminoglycoside phosphotransferase domain-containing protein</fullName>
    </recommendedName>
</protein>
<dbReference type="SUPFAM" id="SSF56112">
    <property type="entry name" value="Protein kinase-like (PK-like)"/>
    <property type="match status" value="1"/>
</dbReference>
<dbReference type="InterPro" id="IPR002575">
    <property type="entry name" value="Aminoglycoside_PTrfase"/>
</dbReference>
<dbReference type="InterPro" id="IPR052732">
    <property type="entry name" value="Cell-binding_unc_protein"/>
</dbReference>
<gene>
    <name evidence="2" type="ORF">SS37A_34070</name>
</gene>
<dbReference type="RefSeq" id="WP_281929383.1">
    <property type="nucleotide sequence ID" value="NZ_AP027142.1"/>
</dbReference>
<proteinExistence type="predicted"/>